<dbReference type="PROSITE" id="PS00680">
    <property type="entry name" value="MAP_1"/>
    <property type="match status" value="1"/>
</dbReference>
<dbReference type="GO" id="GO:0006508">
    <property type="term" value="P:proteolysis"/>
    <property type="evidence" value="ECO:0007669"/>
    <property type="project" value="UniProtKB-KW"/>
</dbReference>
<dbReference type="Pfam" id="PF00557">
    <property type="entry name" value="Peptidase_M24"/>
    <property type="match status" value="1"/>
</dbReference>
<dbReference type="KEGG" id="apal:BN85413280"/>
<feature type="binding site" evidence="6">
    <location>
        <position position="176"/>
    </location>
    <ligand>
        <name>substrate</name>
    </ligand>
</feature>
<dbReference type="NCBIfam" id="TIGR00500">
    <property type="entry name" value="met_pdase_I"/>
    <property type="match status" value="1"/>
</dbReference>
<dbReference type="GO" id="GO:0004239">
    <property type="term" value="F:initiator methionyl aminopeptidase activity"/>
    <property type="evidence" value="ECO:0007669"/>
    <property type="project" value="UniProtKB-UniRule"/>
</dbReference>
<name>U4KQN8_ALTPJ</name>
<evidence type="ECO:0000313" key="10">
    <source>
        <dbReference type="Proteomes" id="UP000032740"/>
    </source>
</evidence>
<feature type="binding site" evidence="6">
    <location>
        <position position="233"/>
    </location>
    <ligand>
        <name>a divalent metal cation</name>
        <dbReference type="ChEBI" id="CHEBI:60240"/>
        <label>2</label>
        <note>catalytic</note>
    </ligand>
</feature>
<keyword evidence="5 6" id="KW-0378">Hydrolase</keyword>
<dbReference type="RefSeq" id="WP_030003788.1">
    <property type="nucleotide sequence ID" value="NC_022538.1"/>
</dbReference>
<dbReference type="Gene3D" id="3.90.230.10">
    <property type="entry name" value="Creatinase/methionine aminopeptidase superfamily"/>
    <property type="match status" value="1"/>
</dbReference>
<keyword evidence="2 6" id="KW-0031">Aminopeptidase</keyword>
<feature type="binding site" evidence="6">
    <location>
        <position position="95"/>
    </location>
    <ligand>
        <name>a divalent metal cation</name>
        <dbReference type="ChEBI" id="CHEBI:60240"/>
        <label>1</label>
    </ligand>
</feature>
<dbReference type="InterPro" id="IPR000994">
    <property type="entry name" value="Pept_M24"/>
</dbReference>
<feature type="binding site" evidence="6">
    <location>
        <position position="233"/>
    </location>
    <ligand>
        <name>a divalent metal cation</name>
        <dbReference type="ChEBI" id="CHEBI:60240"/>
        <label>1</label>
    </ligand>
</feature>
<dbReference type="CDD" id="cd01086">
    <property type="entry name" value="MetAP1"/>
    <property type="match status" value="1"/>
</dbReference>
<evidence type="ECO:0000256" key="1">
    <source>
        <dbReference type="ARBA" id="ARBA00002521"/>
    </source>
</evidence>
<dbReference type="InterPro" id="IPR002467">
    <property type="entry name" value="Pept_M24A_MAP1"/>
</dbReference>
<dbReference type="SUPFAM" id="SSF55920">
    <property type="entry name" value="Creatinase/aminopeptidase"/>
    <property type="match status" value="1"/>
</dbReference>
<evidence type="ECO:0000313" key="9">
    <source>
        <dbReference type="EMBL" id="CCV64905.1"/>
    </source>
</evidence>
<dbReference type="InterPro" id="IPR036005">
    <property type="entry name" value="Creatinase/aminopeptidase-like"/>
</dbReference>
<dbReference type="InterPro" id="IPR001714">
    <property type="entry name" value="Pept_M24_MAP"/>
</dbReference>
<dbReference type="OrthoDB" id="9802055at2"/>
<dbReference type="Proteomes" id="UP000032740">
    <property type="component" value="Chromosome"/>
</dbReference>
<evidence type="ECO:0000256" key="3">
    <source>
        <dbReference type="ARBA" id="ARBA00022670"/>
    </source>
</evidence>
<evidence type="ECO:0000256" key="2">
    <source>
        <dbReference type="ARBA" id="ARBA00022438"/>
    </source>
</evidence>
<proteinExistence type="inferred from homology"/>
<comment type="similarity">
    <text evidence="6">Belongs to the peptidase M24A family. Methionine aminopeptidase type 1 subfamily.</text>
</comment>
<dbReference type="GO" id="GO:0046872">
    <property type="term" value="F:metal ion binding"/>
    <property type="evidence" value="ECO:0007669"/>
    <property type="project" value="UniProtKB-UniRule"/>
</dbReference>
<dbReference type="EC" id="3.4.11.18" evidence="6 7"/>
<evidence type="ECO:0000256" key="4">
    <source>
        <dbReference type="ARBA" id="ARBA00022723"/>
    </source>
</evidence>
<comment type="subunit">
    <text evidence="6">Monomer.</text>
</comment>
<evidence type="ECO:0000259" key="8">
    <source>
        <dbReference type="Pfam" id="PF00557"/>
    </source>
</evidence>
<accession>U4KQN8</accession>
<evidence type="ECO:0000256" key="5">
    <source>
        <dbReference type="ARBA" id="ARBA00022801"/>
    </source>
</evidence>
<keyword evidence="10" id="KW-1185">Reference proteome</keyword>
<feature type="binding site" evidence="6">
    <location>
        <position position="106"/>
    </location>
    <ligand>
        <name>a divalent metal cation</name>
        <dbReference type="ChEBI" id="CHEBI:60240"/>
        <label>1</label>
    </ligand>
</feature>
<dbReference type="GO" id="GO:0005829">
    <property type="term" value="C:cytosol"/>
    <property type="evidence" value="ECO:0007669"/>
    <property type="project" value="TreeGrafter"/>
</dbReference>
<comment type="function">
    <text evidence="1 6">Removes the N-terminal methionine from nascent proteins. The N-terminal methionine is often cleaved when the second residue in the primary sequence is small and uncharged (Met-Ala-, Cys, Gly, Pro, Ser, Thr, or Val). Requires deformylation of the N(alpha)-formylated initiator methionine before it can be hydrolyzed.</text>
</comment>
<feature type="domain" description="Peptidase M24" evidence="8">
    <location>
        <begin position="11"/>
        <end position="240"/>
    </location>
</feature>
<gene>
    <name evidence="6 9" type="primary">map</name>
    <name evidence="9" type="ORF">BN85413280</name>
</gene>
<dbReference type="AlphaFoldDB" id="U4KQN8"/>
<reference evidence="9 10" key="1">
    <citation type="journal article" date="2013" name="J. Mol. Microbiol. Biotechnol.">
        <title>Analysis of the Complete Genomes of Acholeplasma brassicae , A. palmae and A. laidlawii and Their Comparison to the Obligate Parasites from ' Candidatus Phytoplasma'.</title>
        <authorList>
            <person name="Kube M."/>
            <person name="Siewert C."/>
            <person name="Migdoll A.M."/>
            <person name="Duduk B."/>
            <person name="Holz S."/>
            <person name="Rabus R."/>
            <person name="Seemuller E."/>
            <person name="Mitrovic J."/>
            <person name="Muller I."/>
            <person name="Buttner C."/>
            <person name="Reinhardt R."/>
        </authorList>
    </citation>
    <scope>NUCLEOTIDE SEQUENCE [LARGE SCALE GENOMIC DNA]</scope>
    <source>
        <strain evidence="9 10">J233</strain>
    </source>
</reference>
<evidence type="ECO:0000256" key="6">
    <source>
        <dbReference type="HAMAP-Rule" id="MF_01974"/>
    </source>
</evidence>
<keyword evidence="4 6" id="KW-0479">Metal-binding</keyword>
<comment type="cofactor">
    <cofactor evidence="6">
        <name>Co(2+)</name>
        <dbReference type="ChEBI" id="CHEBI:48828"/>
    </cofactor>
    <cofactor evidence="6">
        <name>Zn(2+)</name>
        <dbReference type="ChEBI" id="CHEBI:29105"/>
    </cofactor>
    <cofactor evidence="6">
        <name>Mn(2+)</name>
        <dbReference type="ChEBI" id="CHEBI:29035"/>
    </cofactor>
    <cofactor evidence="6">
        <name>Fe(2+)</name>
        <dbReference type="ChEBI" id="CHEBI:29033"/>
    </cofactor>
    <text evidence="6">Binds 2 divalent metal cations per subunit. Has a high-affinity and a low affinity metal-binding site. The true nature of the physiological cofactor is under debate. The enzyme is active with cobalt, zinc, manganese or divalent iron ions. Most likely, methionine aminopeptidases function as mononuclear Fe(2+)-metalloproteases under physiological conditions, and the catalytically relevant metal-binding site has been assigned to the histidine-containing high-affinity site.</text>
</comment>
<dbReference type="PANTHER" id="PTHR43330:SF27">
    <property type="entry name" value="METHIONINE AMINOPEPTIDASE"/>
    <property type="match status" value="1"/>
</dbReference>
<protein>
    <recommendedName>
        <fullName evidence="6 7">Methionine aminopeptidase</fullName>
        <shortName evidence="6">MAP</shortName>
        <shortName evidence="6">MetAP</shortName>
        <ecNumber evidence="6 7">3.4.11.18</ecNumber>
    </recommendedName>
    <alternativeName>
        <fullName evidence="6">Peptidase M</fullName>
    </alternativeName>
</protein>
<keyword evidence="3 6" id="KW-0645">Protease</keyword>
<feature type="binding site" evidence="6">
    <location>
        <position position="77"/>
    </location>
    <ligand>
        <name>substrate</name>
    </ligand>
</feature>
<dbReference type="PRINTS" id="PR00599">
    <property type="entry name" value="MAPEPTIDASE"/>
</dbReference>
<feature type="binding site" evidence="6">
    <location>
        <position position="202"/>
    </location>
    <ligand>
        <name>a divalent metal cation</name>
        <dbReference type="ChEBI" id="CHEBI:60240"/>
        <label>2</label>
        <note>catalytic</note>
    </ligand>
</feature>
<organism evidence="9 10">
    <name type="scientific">Alteracholeplasma palmae (strain ATCC 49389 / J233)</name>
    <name type="common">Acholeplasma palmae</name>
    <dbReference type="NCBI Taxonomy" id="1318466"/>
    <lineage>
        <taxon>Bacteria</taxon>
        <taxon>Bacillati</taxon>
        <taxon>Mycoplasmatota</taxon>
        <taxon>Mollicutes</taxon>
        <taxon>Acholeplasmatales</taxon>
        <taxon>Acholeplasmataceae</taxon>
        <taxon>Acholeplasma</taxon>
    </lineage>
</organism>
<feature type="binding site" evidence="6">
    <location>
        <position position="169"/>
    </location>
    <ligand>
        <name>a divalent metal cation</name>
        <dbReference type="ChEBI" id="CHEBI:60240"/>
        <label>2</label>
        <note>catalytic</note>
    </ligand>
</feature>
<sequence>MILIKSKREIELMKKAGEILDMTRKMLVPHIKPGVSTHQLDILAENFIKDQGATPSFKNYNGFPGSICASVNEVVVHGIPSKKKILKDGDIITVDLGVCYKGYHSDSAWTYPVGNISDEVKQLLEVTEKSLFIGLEQAKPGNHVSDISHAIEQFVKPYGYGIVEEFTGHGIGQSLHEDPYVPNFGAPKQGALLKPGMTFCVEPMLNLGTKRVRILSDNWTTVTSDKKYSAHYEHTIVITETGYEILSTIKE</sequence>
<feature type="binding site" evidence="6">
    <location>
        <position position="106"/>
    </location>
    <ligand>
        <name>a divalent metal cation</name>
        <dbReference type="ChEBI" id="CHEBI:60240"/>
        <label>2</label>
        <note>catalytic</note>
    </ligand>
</feature>
<dbReference type="HAMAP" id="MF_01974">
    <property type="entry name" value="MetAP_1"/>
    <property type="match status" value="1"/>
</dbReference>
<dbReference type="GO" id="GO:0070006">
    <property type="term" value="F:metalloaminopeptidase activity"/>
    <property type="evidence" value="ECO:0007669"/>
    <property type="project" value="UniProtKB-UniRule"/>
</dbReference>
<dbReference type="STRING" id="1318466.BN85413280"/>
<comment type="catalytic activity">
    <reaction evidence="6 7">
        <text>Release of N-terminal amino acids, preferentially methionine, from peptides and arylamides.</text>
        <dbReference type="EC" id="3.4.11.18"/>
    </reaction>
</comment>
<evidence type="ECO:0000256" key="7">
    <source>
        <dbReference type="RuleBase" id="RU003653"/>
    </source>
</evidence>
<dbReference type="HOGENOM" id="CLU_015857_0_1_14"/>
<dbReference type="EMBL" id="FO681347">
    <property type="protein sequence ID" value="CCV64905.1"/>
    <property type="molecule type" value="Genomic_DNA"/>
</dbReference>
<dbReference type="PANTHER" id="PTHR43330">
    <property type="entry name" value="METHIONINE AMINOPEPTIDASE"/>
    <property type="match status" value="1"/>
</dbReference>